<comment type="caution">
    <text evidence="2">The sequence shown here is derived from an EMBL/GenBank/DDBJ whole genome shotgun (WGS) entry which is preliminary data.</text>
</comment>
<evidence type="ECO:0000313" key="3">
    <source>
        <dbReference type="Proteomes" id="UP001337655"/>
    </source>
</evidence>
<accession>A0AAV9PG51</accession>
<dbReference type="GeneID" id="89924201"/>
<dbReference type="EMBL" id="JAVRRT010000004">
    <property type="protein sequence ID" value="KAK5172734.1"/>
    <property type="molecule type" value="Genomic_DNA"/>
</dbReference>
<dbReference type="Pfam" id="PF11951">
    <property type="entry name" value="Fungal_trans_2"/>
    <property type="match status" value="1"/>
</dbReference>
<proteinExistence type="predicted"/>
<feature type="compositionally biased region" description="Basic and acidic residues" evidence="1">
    <location>
        <begin position="39"/>
        <end position="54"/>
    </location>
</feature>
<gene>
    <name evidence="2" type="ORF">LTR77_002854</name>
</gene>
<feature type="compositionally biased region" description="Polar residues" evidence="1">
    <location>
        <begin position="415"/>
        <end position="431"/>
    </location>
</feature>
<feature type="region of interest" description="Disordered" evidence="1">
    <location>
        <begin position="25"/>
        <end position="54"/>
    </location>
</feature>
<protein>
    <submittedName>
        <fullName evidence="2">Uncharacterized protein</fullName>
    </submittedName>
</protein>
<sequence length="540" mass="60243">MRSPGAARSVDVLFRDESENIIRKAKASEAKKTTASNRFSDRRKLPHDEPVQKVSEREPGLLDITAWQGLVDGGLTMRPTLEESATCHFFFNYIVGVNAPTRMEMDNLTWMYKHSNTDGTLTTAVRAVSFASYAHHRRSTELENASMLQYTKACGLTNEALQSSDRAVKDTTLLSILILGMYEVMTGVNQRSIKAWIAHVNGSAALLKLRGTEQLANPIGRRLFVQAMTGILTTSIQLCMPIPDNIMEMAEKLPDLIHPADDFARRAYNIHLALINANQYRCVVESKELTDPFDIVSKGLELDAPLAAVHDSSVPEWKYDVRTSSEHHIAFKGTYHVYADLLTANLWSATRVMRSLLHETIRSTLLQGFAARPPVFTKVEHTKQFQRTTDLLHQLAADILASVPQHLGYVKASPVAQTQETAQEEPSQRPQDSIKAFMPSNDIPFRDVIADMRHAVAPKSSMQFVQARSSGGMNLMWPLFYAATRDISTPEQQAYCTKVLRVIGDEMGIRQALVLAGALESKTGIDAWDGDENRVELEDD</sequence>
<feature type="region of interest" description="Disordered" evidence="1">
    <location>
        <begin position="415"/>
        <end position="435"/>
    </location>
</feature>
<dbReference type="RefSeq" id="XP_064661452.1">
    <property type="nucleotide sequence ID" value="XM_064800113.1"/>
</dbReference>
<evidence type="ECO:0000256" key="1">
    <source>
        <dbReference type="SAM" id="MobiDB-lite"/>
    </source>
</evidence>
<dbReference type="InterPro" id="IPR053175">
    <property type="entry name" value="DHMBA_Reg_Transcription_Factor"/>
</dbReference>
<dbReference type="PANTHER" id="PTHR38791">
    <property type="entry name" value="ZN(II)2CYS6 TRANSCRIPTION FACTOR (EUROFUNG)-RELATED-RELATED"/>
    <property type="match status" value="1"/>
</dbReference>
<keyword evidence="3" id="KW-1185">Reference proteome</keyword>
<evidence type="ECO:0000313" key="2">
    <source>
        <dbReference type="EMBL" id="KAK5172734.1"/>
    </source>
</evidence>
<reference evidence="2 3" key="1">
    <citation type="submission" date="2023-08" db="EMBL/GenBank/DDBJ databases">
        <title>Black Yeasts Isolated from many extreme environments.</title>
        <authorList>
            <person name="Coleine C."/>
            <person name="Stajich J.E."/>
            <person name="Selbmann L."/>
        </authorList>
    </citation>
    <scope>NUCLEOTIDE SEQUENCE [LARGE SCALE GENOMIC DNA]</scope>
    <source>
        <strain evidence="2 3">CCFEE 5935</strain>
    </source>
</reference>
<dbReference type="InterPro" id="IPR021858">
    <property type="entry name" value="Fun_TF"/>
</dbReference>
<dbReference type="Proteomes" id="UP001337655">
    <property type="component" value="Unassembled WGS sequence"/>
</dbReference>
<dbReference type="AlphaFoldDB" id="A0AAV9PG51"/>
<name>A0AAV9PG51_9PEZI</name>
<organism evidence="2 3">
    <name type="scientific">Saxophila tyrrhenica</name>
    <dbReference type="NCBI Taxonomy" id="1690608"/>
    <lineage>
        <taxon>Eukaryota</taxon>
        <taxon>Fungi</taxon>
        <taxon>Dikarya</taxon>
        <taxon>Ascomycota</taxon>
        <taxon>Pezizomycotina</taxon>
        <taxon>Dothideomycetes</taxon>
        <taxon>Dothideomycetidae</taxon>
        <taxon>Mycosphaerellales</taxon>
        <taxon>Extremaceae</taxon>
        <taxon>Saxophila</taxon>
    </lineage>
</organism>